<dbReference type="RefSeq" id="WP_372455006.1">
    <property type="nucleotide sequence ID" value="NZ_JAHKRM010000019.1"/>
</dbReference>
<proteinExistence type="predicted"/>
<gene>
    <name evidence="1" type="ORF">ACFSJ0_03700</name>
</gene>
<dbReference type="Pfam" id="PF04978">
    <property type="entry name" value="MST"/>
    <property type="match status" value="1"/>
</dbReference>
<accession>A0ABW4G0E1</accession>
<dbReference type="InterPro" id="IPR007061">
    <property type="entry name" value="MST-like"/>
</dbReference>
<reference evidence="2" key="1">
    <citation type="journal article" date="2019" name="Int. J. Syst. Evol. Microbiol.">
        <title>The Global Catalogue of Microorganisms (GCM) 10K type strain sequencing project: providing services to taxonomists for standard genome sequencing and annotation.</title>
        <authorList>
            <consortium name="The Broad Institute Genomics Platform"/>
            <consortium name="The Broad Institute Genome Sequencing Center for Infectious Disease"/>
            <person name="Wu L."/>
            <person name="Ma J."/>
        </authorList>
    </citation>
    <scope>NUCLEOTIDE SEQUENCE [LARGE SCALE GENOMIC DNA]</scope>
    <source>
        <strain evidence="2">CGMCC 1.15399</strain>
    </source>
</reference>
<evidence type="ECO:0000313" key="1">
    <source>
        <dbReference type="EMBL" id="MFD1536124.1"/>
    </source>
</evidence>
<dbReference type="Proteomes" id="UP001597097">
    <property type="component" value="Unassembled WGS sequence"/>
</dbReference>
<protein>
    <submittedName>
        <fullName evidence="1">DUF664 domain-containing protein</fullName>
    </submittedName>
</protein>
<dbReference type="SUPFAM" id="SSF109854">
    <property type="entry name" value="DinB/YfiT-like putative metalloenzymes"/>
    <property type="match status" value="1"/>
</dbReference>
<dbReference type="Gene3D" id="1.20.120.450">
    <property type="entry name" value="dinb family like domain"/>
    <property type="match status" value="1"/>
</dbReference>
<dbReference type="InterPro" id="IPR034660">
    <property type="entry name" value="DinB/YfiT-like"/>
</dbReference>
<dbReference type="EMBL" id="JBHUCM010000005">
    <property type="protein sequence ID" value="MFD1536124.1"/>
    <property type="molecule type" value="Genomic_DNA"/>
</dbReference>
<name>A0ABW4G0E1_9ACTN</name>
<evidence type="ECO:0000313" key="2">
    <source>
        <dbReference type="Proteomes" id="UP001597097"/>
    </source>
</evidence>
<keyword evidence="2" id="KW-1185">Reference proteome</keyword>
<comment type="caution">
    <text evidence="1">The sequence shown here is derived from an EMBL/GenBank/DDBJ whole genome shotgun (WGS) entry which is preliminary data.</text>
</comment>
<organism evidence="1 2">
    <name type="scientific">Nonomuraea guangzhouensis</name>
    <dbReference type="NCBI Taxonomy" id="1291555"/>
    <lineage>
        <taxon>Bacteria</taxon>
        <taxon>Bacillati</taxon>
        <taxon>Actinomycetota</taxon>
        <taxon>Actinomycetes</taxon>
        <taxon>Streptosporangiales</taxon>
        <taxon>Streptosporangiaceae</taxon>
        <taxon>Nonomuraea</taxon>
    </lineage>
</organism>
<sequence length="58" mass="6557">MPRILCRPPRGRHPGPLGNEVIDLRRIVLHMIEETARHAGHFDVVRELLNGETGLGPR</sequence>